<evidence type="ECO:0000313" key="9">
    <source>
        <dbReference type="Proteomes" id="UP000030002"/>
    </source>
</evidence>
<dbReference type="SUPFAM" id="SSF88659">
    <property type="entry name" value="Sigma3 and sigma4 domains of RNA polymerase sigma factors"/>
    <property type="match status" value="1"/>
</dbReference>
<comment type="caution">
    <text evidence="8">The sequence shown here is derived from an EMBL/GenBank/DDBJ whole genome shotgun (WGS) entry which is preliminary data.</text>
</comment>
<dbReference type="InterPro" id="IPR007627">
    <property type="entry name" value="RNA_pol_sigma70_r2"/>
</dbReference>
<dbReference type="GO" id="GO:0006352">
    <property type="term" value="P:DNA-templated transcription initiation"/>
    <property type="evidence" value="ECO:0007669"/>
    <property type="project" value="InterPro"/>
</dbReference>
<proteinExistence type="inferred from homology"/>
<evidence type="ECO:0000313" key="8">
    <source>
        <dbReference type="EMBL" id="KGN34654.1"/>
    </source>
</evidence>
<dbReference type="InterPro" id="IPR036388">
    <property type="entry name" value="WH-like_DNA-bd_sf"/>
</dbReference>
<dbReference type="InterPro" id="IPR014325">
    <property type="entry name" value="RNA_pol_sigma-E_actinobac"/>
</dbReference>
<dbReference type="NCBIfam" id="TIGR02983">
    <property type="entry name" value="SigE-fam_strep"/>
    <property type="match status" value="1"/>
</dbReference>
<feature type="domain" description="RNA polymerase sigma-70 region 2" evidence="6">
    <location>
        <begin position="19"/>
        <end position="82"/>
    </location>
</feature>
<evidence type="ECO:0000259" key="7">
    <source>
        <dbReference type="Pfam" id="PF08281"/>
    </source>
</evidence>
<accession>A0A0A0JCY0</accession>
<sequence length="174" mass="19832">MSWARPDAEFVAFVRASTTPLLRVAWLLSGDHHAAQDLVQETHVRMASKWSSIRRHDSDPMAYARTVLHRIHIDNWRRQQRRPERLVSEAPEGRTAVADHDLRLALIEALARLTPRQRSVLVLRYLEDRTEVQAAAVLGCSVSTVKSQARHALGRLRELNPQLMADLAPALKER</sequence>
<dbReference type="SUPFAM" id="SSF88946">
    <property type="entry name" value="Sigma2 domain of RNA polymerase sigma factors"/>
    <property type="match status" value="1"/>
</dbReference>
<evidence type="ECO:0000256" key="3">
    <source>
        <dbReference type="ARBA" id="ARBA00023082"/>
    </source>
</evidence>
<keyword evidence="9" id="KW-1185">Reference proteome</keyword>
<dbReference type="Pfam" id="PF08281">
    <property type="entry name" value="Sigma70_r4_2"/>
    <property type="match status" value="1"/>
</dbReference>
<dbReference type="OrthoDB" id="3688906at2"/>
<dbReference type="Pfam" id="PF04542">
    <property type="entry name" value="Sigma70_r2"/>
    <property type="match status" value="1"/>
</dbReference>
<evidence type="ECO:0000256" key="2">
    <source>
        <dbReference type="ARBA" id="ARBA00023015"/>
    </source>
</evidence>
<dbReference type="Gene3D" id="1.10.1740.10">
    <property type="match status" value="1"/>
</dbReference>
<organism evidence="8 9">
    <name type="scientific">Knoellia sinensis KCTC 19936</name>
    <dbReference type="NCBI Taxonomy" id="1385520"/>
    <lineage>
        <taxon>Bacteria</taxon>
        <taxon>Bacillati</taxon>
        <taxon>Actinomycetota</taxon>
        <taxon>Actinomycetes</taxon>
        <taxon>Micrococcales</taxon>
        <taxon>Intrasporangiaceae</taxon>
        <taxon>Knoellia</taxon>
    </lineage>
</organism>
<keyword evidence="3" id="KW-0731">Sigma factor</keyword>
<protein>
    <submittedName>
        <fullName evidence="8">RNA polymerase subunit sigma-70</fullName>
    </submittedName>
</protein>
<dbReference type="GO" id="GO:0016987">
    <property type="term" value="F:sigma factor activity"/>
    <property type="evidence" value="ECO:0007669"/>
    <property type="project" value="UniProtKB-KW"/>
</dbReference>
<dbReference type="InterPro" id="IPR014284">
    <property type="entry name" value="RNA_pol_sigma-70_dom"/>
</dbReference>
<name>A0A0A0JCY0_9MICO</name>
<dbReference type="RefSeq" id="WP_052109258.1">
    <property type="nucleotide sequence ID" value="NZ_AVPJ01000001.1"/>
</dbReference>
<dbReference type="InterPro" id="IPR013324">
    <property type="entry name" value="RNA_pol_sigma_r3/r4-like"/>
</dbReference>
<keyword evidence="2" id="KW-0805">Transcription regulation</keyword>
<dbReference type="InterPro" id="IPR013249">
    <property type="entry name" value="RNA_pol_sigma70_r4_t2"/>
</dbReference>
<dbReference type="EMBL" id="AVPJ01000001">
    <property type="protein sequence ID" value="KGN34654.1"/>
    <property type="molecule type" value="Genomic_DNA"/>
</dbReference>
<keyword evidence="4" id="KW-0238">DNA-binding</keyword>
<dbReference type="InterPro" id="IPR039425">
    <property type="entry name" value="RNA_pol_sigma-70-like"/>
</dbReference>
<dbReference type="NCBIfam" id="TIGR02937">
    <property type="entry name" value="sigma70-ECF"/>
    <property type="match status" value="1"/>
</dbReference>
<evidence type="ECO:0000256" key="5">
    <source>
        <dbReference type="ARBA" id="ARBA00023163"/>
    </source>
</evidence>
<dbReference type="STRING" id="1385520.N802_00770"/>
<reference evidence="8 9" key="1">
    <citation type="submission" date="2013-08" db="EMBL/GenBank/DDBJ databases">
        <title>The genome sequence of Knoellia sinensis.</title>
        <authorList>
            <person name="Zhu W."/>
            <person name="Wang G."/>
        </authorList>
    </citation>
    <scope>NUCLEOTIDE SEQUENCE [LARGE SCALE GENOMIC DNA]</scope>
    <source>
        <strain evidence="8 9">KCTC 19936</strain>
    </source>
</reference>
<dbReference type="CDD" id="cd06171">
    <property type="entry name" value="Sigma70_r4"/>
    <property type="match status" value="1"/>
</dbReference>
<evidence type="ECO:0000259" key="6">
    <source>
        <dbReference type="Pfam" id="PF04542"/>
    </source>
</evidence>
<evidence type="ECO:0000256" key="4">
    <source>
        <dbReference type="ARBA" id="ARBA00023125"/>
    </source>
</evidence>
<dbReference type="InterPro" id="IPR013325">
    <property type="entry name" value="RNA_pol_sigma_r2"/>
</dbReference>
<dbReference type="PANTHER" id="PTHR43133">
    <property type="entry name" value="RNA POLYMERASE ECF-TYPE SIGMA FACTO"/>
    <property type="match status" value="1"/>
</dbReference>
<evidence type="ECO:0000256" key="1">
    <source>
        <dbReference type="ARBA" id="ARBA00010641"/>
    </source>
</evidence>
<dbReference type="GO" id="GO:0003677">
    <property type="term" value="F:DNA binding"/>
    <property type="evidence" value="ECO:0007669"/>
    <property type="project" value="UniProtKB-KW"/>
</dbReference>
<dbReference type="AlphaFoldDB" id="A0A0A0JCY0"/>
<dbReference type="eggNOG" id="COG1595">
    <property type="taxonomic scope" value="Bacteria"/>
</dbReference>
<feature type="domain" description="RNA polymerase sigma factor 70 region 4 type 2" evidence="7">
    <location>
        <begin position="104"/>
        <end position="156"/>
    </location>
</feature>
<dbReference type="Proteomes" id="UP000030002">
    <property type="component" value="Unassembled WGS sequence"/>
</dbReference>
<comment type="similarity">
    <text evidence="1">Belongs to the sigma-70 factor family. ECF subfamily.</text>
</comment>
<dbReference type="Gene3D" id="1.10.10.10">
    <property type="entry name" value="Winged helix-like DNA-binding domain superfamily/Winged helix DNA-binding domain"/>
    <property type="match status" value="1"/>
</dbReference>
<gene>
    <name evidence="8" type="ORF">N802_00770</name>
</gene>
<keyword evidence="5" id="KW-0804">Transcription</keyword>
<dbReference type="PANTHER" id="PTHR43133:SF50">
    <property type="entry name" value="ECF RNA POLYMERASE SIGMA FACTOR SIGM"/>
    <property type="match status" value="1"/>
</dbReference>